<dbReference type="AlphaFoldDB" id="A0A5B1CBA0"/>
<feature type="transmembrane region" description="Helical" evidence="1">
    <location>
        <begin position="28"/>
        <end position="48"/>
    </location>
</feature>
<name>A0A5B1CBA0_9BACT</name>
<reference evidence="3 5" key="1">
    <citation type="submission" date="2019-08" db="EMBL/GenBank/DDBJ databases">
        <title>Deep-cultivation of Planctomycetes and their phenomic and genomic characterization uncovers novel biology.</title>
        <authorList>
            <person name="Wiegand S."/>
            <person name="Jogler M."/>
            <person name="Boedeker C."/>
            <person name="Pinto D."/>
            <person name="Vollmers J."/>
            <person name="Rivas-Marin E."/>
            <person name="Kohn T."/>
            <person name="Peeters S.H."/>
            <person name="Heuer A."/>
            <person name="Rast P."/>
            <person name="Oberbeckmann S."/>
            <person name="Bunk B."/>
            <person name="Jeske O."/>
            <person name="Meyerdierks A."/>
            <person name="Storesund J.E."/>
            <person name="Kallscheuer N."/>
            <person name="Luecker S."/>
            <person name="Lage O.M."/>
            <person name="Pohl T."/>
            <person name="Merkel B.J."/>
            <person name="Hornburger P."/>
            <person name="Mueller R.-W."/>
            <person name="Bruemmer F."/>
            <person name="Labrenz M."/>
            <person name="Spormann A.M."/>
            <person name="Op Den Camp H."/>
            <person name="Overmann J."/>
            <person name="Amann R."/>
            <person name="Jetten M.S.M."/>
            <person name="Mascher T."/>
            <person name="Medema M.H."/>
            <person name="Devos D.P."/>
            <person name="Kaster A.-K."/>
            <person name="Ovreas L."/>
            <person name="Rohde M."/>
            <person name="Galperin M.Y."/>
            <person name="Jogler C."/>
        </authorList>
    </citation>
    <scope>NUCLEOTIDE SEQUENCE [LARGE SCALE GENOMIC DNA]</scope>
    <source>
        <strain evidence="3 5">LF1</strain>
    </source>
</reference>
<accession>A0A5B1CBA0</accession>
<evidence type="ECO:0000256" key="1">
    <source>
        <dbReference type="SAM" id="Phobius"/>
    </source>
</evidence>
<comment type="caution">
    <text evidence="3">The sequence shown here is derived from an EMBL/GenBank/DDBJ whole genome shotgun (WGS) entry which is preliminary data.</text>
</comment>
<evidence type="ECO:0000313" key="4">
    <source>
        <dbReference type="EMBL" id="KAA1256919.1"/>
    </source>
</evidence>
<proteinExistence type="predicted"/>
<dbReference type="EMBL" id="VRLW01000013">
    <property type="protein sequence ID" value="KAA1256919.1"/>
    <property type="molecule type" value="Genomic_DNA"/>
</dbReference>
<evidence type="ECO:0000313" key="5">
    <source>
        <dbReference type="Proteomes" id="UP000322699"/>
    </source>
</evidence>
<evidence type="ECO:0000313" key="3">
    <source>
        <dbReference type="EMBL" id="KAA1256840.1"/>
    </source>
</evidence>
<keyword evidence="1" id="KW-0472">Membrane</keyword>
<protein>
    <submittedName>
        <fullName evidence="3">Uncharacterized protein</fullName>
    </submittedName>
</protein>
<gene>
    <name evidence="4" type="ORF">LF1_57980</name>
    <name evidence="3" type="ORF">LF1_58610</name>
    <name evidence="2" type="ORF">LF1_59380</name>
</gene>
<keyword evidence="1" id="KW-1133">Transmembrane helix</keyword>
<organism evidence="3 5">
    <name type="scientific">Rubripirellula obstinata</name>
    <dbReference type="NCBI Taxonomy" id="406547"/>
    <lineage>
        <taxon>Bacteria</taxon>
        <taxon>Pseudomonadati</taxon>
        <taxon>Planctomycetota</taxon>
        <taxon>Planctomycetia</taxon>
        <taxon>Pirellulales</taxon>
        <taxon>Pirellulaceae</taxon>
        <taxon>Rubripirellula</taxon>
    </lineage>
</organism>
<evidence type="ECO:0000313" key="2">
    <source>
        <dbReference type="EMBL" id="KAA1256771.1"/>
    </source>
</evidence>
<keyword evidence="1" id="KW-0812">Transmembrane</keyword>
<keyword evidence="5" id="KW-1185">Reference proteome</keyword>
<dbReference type="RefSeq" id="WP_068267781.1">
    <property type="nucleotide sequence ID" value="NZ_LWSK01000266.1"/>
</dbReference>
<dbReference type="EMBL" id="VRLW01000026">
    <property type="protein sequence ID" value="KAA1256771.1"/>
    <property type="molecule type" value="Genomic_DNA"/>
</dbReference>
<dbReference type="Proteomes" id="UP000322699">
    <property type="component" value="Unassembled WGS sequence"/>
</dbReference>
<feature type="transmembrane region" description="Helical" evidence="1">
    <location>
        <begin position="55"/>
        <end position="75"/>
    </location>
</feature>
<sequence>MNPYDSSEAASVRKICARPWFSHRAGTIALFTHSLLVLATAILVHVGLKQSPEMIGLWMLWYCLDFPVSLGAGPFEQLFGQTIEFHSFYVFGFCFYFLILGGLQYYILGAFLVGLHLRLRSPE</sequence>
<dbReference type="EMBL" id="VRLW01000019">
    <property type="protein sequence ID" value="KAA1256840.1"/>
    <property type="molecule type" value="Genomic_DNA"/>
</dbReference>
<feature type="transmembrane region" description="Helical" evidence="1">
    <location>
        <begin position="87"/>
        <end position="115"/>
    </location>
</feature>